<name>A0A4Y7U2Y5_9FLAO</name>
<evidence type="ECO:0000313" key="2">
    <source>
        <dbReference type="Proteomes" id="UP000298340"/>
    </source>
</evidence>
<organism evidence="1 2">
    <name type="scientific">Flavobacterium circumlabens</name>
    <dbReference type="NCBI Taxonomy" id="2133765"/>
    <lineage>
        <taxon>Bacteria</taxon>
        <taxon>Pseudomonadati</taxon>
        <taxon>Bacteroidota</taxon>
        <taxon>Flavobacteriia</taxon>
        <taxon>Flavobacteriales</taxon>
        <taxon>Flavobacteriaceae</taxon>
        <taxon>Flavobacterium</taxon>
    </lineage>
</organism>
<sequence>DELRSHSRKIGIIEQYCFLSEKQNSFVFKDIAFDDGLQVGDKHCQIYTLGDAADLPALCGSRINYDRYSTDKTKFSIGFASTLGQLLSCNHIYNQYIFIEDFQ</sequence>
<gene>
    <name evidence="1" type="ORF">D0809_29730</name>
</gene>
<feature type="non-terminal residue" evidence="1">
    <location>
        <position position="103"/>
    </location>
</feature>
<dbReference type="InterPro" id="IPR053155">
    <property type="entry name" value="F-pilin_assembly_TraC"/>
</dbReference>
<feature type="non-terminal residue" evidence="1">
    <location>
        <position position="1"/>
    </location>
</feature>
<dbReference type="AlphaFoldDB" id="A0A4Y7U2Y5"/>
<comment type="caution">
    <text evidence="1">The sequence shown here is derived from an EMBL/GenBank/DDBJ whole genome shotgun (WGS) entry which is preliminary data.</text>
</comment>
<protein>
    <submittedName>
        <fullName evidence="1">Conjugal transfer protein TraG</fullName>
    </submittedName>
</protein>
<evidence type="ECO:0000313" key="1">
    <source>
        <dbReference type="EMBL" id="TEB40611.1"/>
    </source>
</evidence>
<dbReference type="EMBL" id="QWDN01001107">
    <property type="protein sequence ID" value="TEB40611.1"/>
    <property type="molecule type" value="Genomic_DNA"/>
</dbReference>
<reference evidence="1 2" key="1">
    <citation type="journal article" date="2018" name="Syst. Appl. Microbiol.">
        <title>Flavobacterium circumlabens sp. nov. and Flavobacterium cupreum sp. nov., two psychrotrophic species isolated from Antarctic environmental samples.</title>
        <authorList>
            <person name="Kralova S."/>
            <person name="Busse H.J."/>
            <person name="Svec P."/>
            <person name="Maslanova I."/>
            <person name="Stankova E."/>
            <person name="Bartak M."/>
            <person name="Sedlacek I."/>
        </authorList>
    </citation>
    <scope>NUCLEOTIDE SEQUENCE [LARGE SCALE GENOMIC DNA]</scope>
    <source>
        <strain evidence="1 2">CCM 8828</strain>
    </source>
</reference>
<proteinExistence type="predicted"/>
<dbReference type="PANTHER" id="PTHR38467:SF1">
    <property type="entry name" value="CONJUGATIVE TRANSFER: ASSEMBLY"/>
    <property type="match status" value="1"/>
</dbReference>
<dbReference type="Proteomes" id="UP000298340">
    <property type="component" value="Unassembled WGS sequence"/>
</dbReference>
<dbReference type="PANTHER" id="PTHR38467">
    <property type="match status" value="1"/>
</dbReference>
<accession>A0A4Y7U2Y5</accession>